<organism evidence="3 4">
    <name type="scientific">Lacihabitans soyangensis</name>
    <dbReference type="NCBI Taxonomy" id="869394"/>
    <lineage>
        <taxon>Bacteria</taxon>
        <taxon>Pseudomonadati</taxon>
        <taxon>Bacteroidota</taxon>
        <taxon>Cytophagia</taxon>
        <taxon>Cytophagales</taxon>
        <taxon>Leadbetterellaceae</taxon>
        <taxon>Lacihabitans</taxon>
    </lineage>
</organism>
<comment type="caution">
    <text evidence="3">The sequence shown here is derived from an EMBL/GenBank/DDBJ whole genome shotgun (WGS) entry which is preliminary data.</text>
</comment>
<evidence type="ECO:0000313" key="3">
    <source>
        <dbReference type="EMBL" id="MCP9761647.1"/>
    </source>
</evidence>
<feature type="domain" description="Secretion system C-terminal sorting" evidence="2">
    <location>
        <begin position="181"/>
        <end position="253"/>
    </location>
</feature>
<evidence type="ECO:0000256" key="1">
    <source>
        <dbReference type="SAM" id="SignalP"/>
    </source>
</evidence>
<evidence type="ECO:0000313" key="4">
    <source>
        <dbReference type="Proteomes" id="UP001204144"/>
    </source>
</evidence>
<keyword evidence="4" id="KW-1185">Reference proteome</keyword>
<proteinExistence type="predicted"/>
<dbReference type="NCBIfam" id="TIGR04183">
    <property type="entry name" value="Por_Secre_tail"/>
    <property type="match status" value="1"/>
</dbReference>
<feature type="signal peptide" evidence="1">
    <location>
        <begin position="1"/>
        <end position="19"/>
    </location>
</feature>
<dbReference type="Pfam" id="PF18962">
    <property type="entry name" value="Por_Secre_tail"/>
    <property type="match status" value="1"/>
</dbReference>
<dbReference type="RefSeq" id="WP_255035388.1">
    <property type="nucleotide sequence ID" value="NZ_RJUF01000002.1"/>
</dbReference>
<gene>
    <name evidence="3" type="ORF">EGI31_01685</name>
</gene>
<accession>A0AAE3KQX9</accession>
<name>A0AAE3KQX9_9BACT</name>
<protein>
    <submittedName>
        <fullName evidence="3">T9SS C-terminal target domain-containing protein</fullName>
    </submittedName>
</protein>
<keyword evidence="1" id="KW-0732">Signal</keyword>
<dbReference type="InterPro" id="IPR026444">
    <property type="entry name" value="Secre_tail"/>
</dbReference>
<sequence>MKKVIMMGFASLMFLGAMAQNKEVRKEIKTEVMDSDKPGKKKVRIEKNINGKVEITEKEIDFKEGDSNVMILDEQLDTVIVDKKGGEKRVKVIVSDDGDDDFEWSEDEDIYVGRGRSGQRNGYFPKGRMKEFHFEMDRLSDHLADIPYKFRTFDSEVFDDRLKKVMEPTTIRSVDVFTNKPETNVLNIKFYAPKAGDVNITVLDLQGNVKAKEEAKNFEGEYVGQIKLGKGAKGTYFVIVSQGEDGISRKVKID</sequence>
<dbReference type="Proteomes" id="UP001204144">
    <property type="component" value="Unassembled WGS sequence"/>
</dbReference>
<evidence type="ECO:0000259" key="2">
    <source>
        <dbReference type="Pfam" id="PF18962"/>
    </source>
</evidence>
<feature type="chain" id="PRO_5041920423" evidence="1">
    <location>
        <begin position="20"/>
        <end position="254"/>
    </location>
</feature>
<reference evidence="3 4" key="1">
    <citation type="submission" date="2018-11" db="EMBL/GenBank/DDBJ databases">
        <title>Novel bacteria species description.</title>
        <authorList>
            <person name="Han J.-H."/>
        </authorList>
    </citation>
    <scope>NUCLEOTIDE SEQUENCE [LARGE SCALE GENOMIC DNA]</scope>
    <source>
        <strain evidence="3 4">KCTC23259</strain>
    </source>
</reference>
<dbReference type="AlphaFoldDB" id="A0AAE3KQX9"/>
<dbReference type="EMBL" id="RJUF01000002">
    <property type="protein sequence ID" value="MCP9761647.1"/>
    <property type="molecule type" value="Genomic_DNA"/>
</dbReference>